<dbReference type="InterPro" id="IPR029045">
    <property type="entry name" value="ClpP/crotonase-like_dom_sf"/>
</dbReference>
<dbReference type="GO" id="GO:0006508">
    <property type="term" value="P:proteolysis"/>
    <property type="evidence" value="ECO:0007669"/>
    <property type="project" value="UniProtKB-KW"/>
</dbReference>
<dbReference type="Gene3D" id="6.20.330.10">
    <property type="match status" value="1"/>
</dbReference>
<keyword evidence="3" id="KW-0378">Hydrolase</keyword>
<dbReference type="InterPro" id="IPR033855">
    <property type="entry name" value="Protein_C"/>
</dbReference>
<gene>
    <name evidence="7" type="ORF">BES08_07310</name>
</gene>
<dbReference type="PANTHER" id="PTHR33209:SF1">
    <property type="entry name" value="PEPTIDASE S49 DOMAIN-CONTAINING PROTEIN"/>
    <property type="match status" value="1"/>
</dbReference>
<evidence type="ECO:0000256" key="5">
    <source>
        <dbReference type="SAM" id="MobiDB-lite"/>
    </source>
</evidence>
<keyword evidence="4" id="KW-0720">Serine protease</keyword>
<feature type="domain" description="Peptidase S49" evidence="6">
    <location>
        <begin position="138"/>
        <end position="281"/>
    </location>
</feature>
<evidence type="ECO:0000256" key="2">
    <source>
        <dbReference type="ARBA" id="ARBA00022670"/>
    </source>
</evidence>
<accession>A0A1D8A377</accession>
<dbReference type="RefSeq" id="WP_069707989.1">
    <property type="nucleotide sequence ID" value="NZ_CP017075.1"/>
</dbReference>
<evidence type="ECO:0000256" key="1">
    <source>
        <dbReference type="ARBA" id="ARBA00008683"/>
    </source>
</evidence>
<dbReference type="InterPro" id="IPR002142">
    <property type="entry name" value="Peptidase_S49"/>
</dbReference>
<comment type="similarity">
    <text evidence="1">Belongs to the peptidase S49 family.</text>
</comment>
<evidence type="ECO:0000313" key="7">
    <source>
        <dbReference type="EMBL" id="AOR76578.1"/>
    </source>
</evidence>
<dbReference type="KEGG" id="nre:BES08_07310"/>
<keyword evidence="2" id="KW-0645">Protease</keyword>
<name>A0A1D8A377_9SPHN</name>
<evidence type="ECO:0000256" key="3">
    <source>
        <dbReference type="ARBA" id="ARBA00022801"/>
    </source>
</evidence>
<protein>
    <recommendedName>
        <fullName evidence="6">Peptidase S49 domain-containing protein</fullName>
    </recommendedName>
</protein>
<dbReference type="Proteomes" id="UP000094626">
    <property type="component" value="Chromosome"/>
</dbReference>
<organism evidence="7 8">
    <name type="scientific">Novosphingobium resinovorum</name>
    <dbReference type="NCBI Taxonomy" id="158500"/>
    <lineage>
        <taxon>Bacteria</taxon>
        <taxon>Pseudomonadati</taxon>
        <taxon>Pseudomonadota</taxon>
        <taxon>Alphaproteobacteria</taxon>
        <taxon>Sphingomonadales</taxon>
        <taxon>Sphingomonadaceae</taxon>
        <taxon>Novosphingobium</taxon>
    </lineage>
</organism>
<dbReference type="AlphaFoldDB" id="A0A1D8A377"/>
<feature type="compositionally biased region" description="Low complexity" evidence="5">
    <location>
        <begin position="374"/>
        <end position="386"/>
    </location>
</feature>
<proteinExistence type="inferred from homology"/>
<evidence type="ECO:0000259" key="6">
    <source>
        <dbReference type="Pfam" id="PF01343"/>
    </source>
</evidence>
<keyword evidence="8" id="KW-1185">Reference proteome</keyword>
<dbReference type="EMBL" id="CP017075">
    <property type="protein sequence ID" value="AOR76578.1"/>
    <property type="molecule type" value="Genomic_DNA"/>
</dbReference>
<evidence type="ECO:0000256" key="4">
    <source>
        <dbReference type="ARBA" id="ARBA00022825"/>
    </source>
</evidence>
<reference evidence="8" key="1">
    <citation type="journal article" date="2017" name="J. Biotechnol.">
        <title>Complete genome sequence of Novosphingobium resinovorum SA1, a versatile xenobiotic-degrading bacterium capable of utilizing sulfanilic acid.</title>
        <authorList>
            <person name="Hegedus B."/>
            <person name="Kos P.B."/>
            <person name="Balint B."/>
            <person name="Maroti G."/>
            <person name="Gan H.M."/>
            <person name="Perei K."/>
            <person name="Rakhely G."/>
        </authorList>
    </citation>
    <scope>NUCLEOTIDE SEQUENCE [LARGE SCALE GENOMIC DNA]</scope>
    <source>
        <strain evidence="8">SA1</strain>
    </source>
</reference>
<evidence type="ECO:0000313" key="8">
    <source>
        <dbReference type="Proteomes" id="UP000094626"/>
    </source>
</evidence>
<dbReference type="OrthoDB" id="266140at2"/>
<dbReference type="Pfam" id="PF01343">
    <property type="entry name" value="Peptidase_S49"/>
    <property type="match status" value="1"/>
</dbReference>
<dbReference type="CDD" id="cd07022">
    <property type="entry name" value="S49_Sppa_36K_type"/>
    <property type="match status" value="1"/>
</dbReference>
<dbReference type="SUPFAM" id="SSF52096">
    <property type="entry name" value="ClpP/crotonase"/>
    <property type="match status" value="1"/>
</dbReference>
<dbReference type="GO" id="GO:0008236">
    <property type="term" value="F:serine-type peptidase activity"/>
    <property type="evidence" value="ECO:0007669"/>
    <property type="project" value="UniProtKB-KW"/>
</dbReference>
<feature type="region of interest" description="Disordered" evidence="5">
    <location>
        <begin position="374"/>
        <end position="413"/>
    </location>
</feature>
<dbReference type="Gene3D" id="3.90.226.10">
    <property type="entry name" value="2-enoyl-CoA Hydratase, Chain A, domain 1"/>
    <property type="match status" value="1"/>
</dbReference>
<sequence length="434" mass="45820">MSNPLLAQFADQPVMIAPDMLGQVKAHLAAGMAHPDFQKLMGEPMAAADDGFWPETGSWMAHYRPYSVVNGILQIPVRGIMLNEFPFATSWATGYEYIWRAFERGLADGTVRGIALMINSPGGLVSGNQTLVDKMYARRGEKPIRTIVTGGAYSAAYNIAATGEIWVCREGGVGSIGVMTTHIDWSAYNERVGLDYTFIFAGKHKVDGNPEEPLSADAKARIQSRIDELYKIFVSSVARGRDMDERDVRDTEALTFTASEATSNGLADHIGSPEDAMSAFADSLDEPSDNNGDEEMTTPVETVDKAVHEQAVADARAAGAAEGSAAERTRITAILGCENAADRPAAALAAAIDTDLSVEQANTFLGKLGKETAAAPAPTGQQQPGTFADAMQTGNPEVGASPANPDTANDDSADSVLALGAALGLQGFTKPSAK</sequence>
<dbReference type="PANTHER" id="PTHR33209">
    <property type="entry name" value="PROTEASE 4"/>
    <property type="match status" value="1"/>
</dbReference>